<dbReference type="OrthoDB" id="5293604at2"/>
<evidence type="ECO:0000313" key="7">
    <source>
        <dbReference type="Proteomes" id="UP000054729"/>
    </source>
</evidence>
<dbReference type="InterPro" id="IPR023153">
    <property type="entry name" value="DarP_sf"/>
</dbReference>
<dbReference type="NCBIfam" id="NF003593">
    <property type="entry name" value="PRK05255.1-1"/>
    <property type="match status" value="1"/>
</dbReference>
<comment type="similarity">
    <text evidence="5">Belongs to the DarP family.</text>
</comment>
<keyword evidence="7" id="KW-1185">Reference proteome</keyword>
<reference evidence="6 7" key="1">
    <citation type="submission" date="2015-11" db="EMBL/GenBank/DDBJ databases">
        <title>Genomic analysis of 38 Legionella species identifies large and diverse effector repertoires.</title>
        <authorList>
            <person name="Burstein D."/>
            <person name="Amaro F."/>
            <person name="Zusman T."/>
            <person name="Lifshitz Z."/>
            <person name="Cohen O."/>
            <person name="Gilbert J.A."/>
            <person name="Pupko T."/>
            <person name="Shuman H.A."/>
            <person name="Segal G."/>
        </authorList>
    </citation>
    <scope>NUCLEOTIDE SEQUENCE [LARGE SCALE GENOMIC DNA]</scope>
    <source>
        <strain evidence="6 7">ATCC 51914</strain>
    </source>
</reference>
<comment type="function">
    <text evidence="5">Member of a network of 50S ribosomal subunit biogenesis factors which assembles along the 30S-50S interface, preventing incorrect 23S rRNA structures from forming. Promotes peptidyl transferase center (PTC) maturation.</text>
</comment>
<dbReference type="EMBL" id="LNZB01000051">
    <property type="protein sequence ID" value="KTD76511.1"/>
    <property type="molecule type" value="Genomic_DNA"/>
</dbReference>
<evidence type="ECO:0000256" key="2">
    <source>
        <dbReference type="ARBA" id="ARBA00022517"/>
    </source>
</evidence>
<dbReference type="GO" id="GO:0005829">
    <property type="term" value="C:cytosol"/>
    <property type="evidence" value="ECO:0007669"/>
    <property type="project" value="TreeGrafter"/>
</dbReference>
<accession>A0A0W1A5A7</accession>
<comment type="caution">
    <text evidence="6">The sequence shown here is derived from an EMBL/GenBank/DDBJ whole genome shotgun (WGS) entry which is preliminary data.</text>
</comment>
<dbReference type="GO" id="GO:0043022">
    <property type="term" value="F:ribosome binding"/>
    <property type="evidence" value="ECO:0007669"/>
    <property type="project" value="UniProtKB-UniRule"/>
</dbReference>
<dbReference type="PIRSF" id="PIRSF016183">
    <property type="entry name" value="UCP016183"/>
    <property type="match status" value="1"/>
</dbReference>
<dbReference type="PATRIC" id="fig|66969.6.peg.2429"/>
<dbReference type="AlphaFoldDB" id="A0A0W1A5A7"/>
<evidence type="ECO:0000313" key="6">
    <source>
        <dbReference type="EMBL" id="KTD76511.1"/>
    </source>
</evidence>
<organism evidence="6 7">
    <name type="scientific">Legionella waltersii</name>
    <dbReference type="NCBI Taxonomy" id="66969"/>
    <lineage>
        <taxon>Bacteria</taxon>
        <taxon>Pseudomonadati</taxon>
        <taxon>Pseudomonadota</taxon>
        <taxon>Gammaproteobacteria</taxon>
        <taxon>Legionellales</taxon>
        <taxon>Legionellaceae</taxon>
        <taxon>Legionella</taxon>
    </lineage>
</organism>
<keyword evidence="3 5" id="KW-0699">rRNA-binding</keyword>
<dbReference type="HAMAP" id="MF_00765">
    <property type="entry name" value="DarP"/>
    <property type="match status" value="1"/>
</dbReference>
<dbReference type="SUPFAM" id="SSF158710">
    <property type="entry name" value="PSPTO4464-like"/>
    <property type="match status" value="1"/>
</dbReference>
<dbReference type="PANTHER" id="PTHR38101:SF1">
    <property type="entry name" value="UPF0307 PROTEIN YJGA"/>
    <property type="match status" value="1"/>
</dbReference>
<sequence>MDEPVSKSQKKREANFLQDIGVQLIELSLSKLDALPLTETLHKAILDAKSIKSHGAKRRQAQLIGKLMRSADYEAIIAAYNSMLEEDSAVTAEFHEVERWRDRLIHDGKEALTEFMNSHHPEDHQHLRQLIKKAVDDVQKEKNTGASKALFRYLRSTIK</sequence>
<name>A0A0W1A5A7_9GAMM</name>
<dbReference type="GO" id="GO:1902626">
    <property type="term" value="P:assembly of large subunit precursor of preribosome"/>
    <property type="evidence" value="ECO:0007669"/>
    <property type="project" value="UniProtKB-UniRule"/>
</dbReference>
<dbReference type="CDD" id="cd16331">
    <property type="entry name" value="YjgA-like"/>
    <property type="match status" value="1"/>
</dbReference>
<dbReference type="GO" id="GO:0019843">
    <property type="term" value="F:rRNA binding"/>
    <property type="evidence" value="ECO:0007669"/>
    <property type="project" value="UniProtKB-UniRule"/>
</dbReference>
<dbReference type="PANTHER" id="PTHR38101">
    <property type="entry name" value="UPF0307 PROTEIN YJGA"/>
    <property type="match status" value="1"/>
</dbReference>
<evidence type="ECO:0000256" key="5">
    <source>
        <dbReference type="HAMAP-Rule" id="MF_00765"/>
    </source>
</evidence>
<dbReference type="InterPro" id="IPR006839">
    <property type="entry name" value="DarP"/>
</dbReference>
<keyword evidence="2 5" id="KW-0690">Ribosome biogenesis</keyword>
<dbReference type="STRING" id="66969.Lwal_2233"/>
<dbReference type="Pfam" id="PF04751">
    <property type="entry name" value="DarP"/>
    <property type="match status" value="1"/>
</dbReference>
<dbReference type="RefSeq" id="WP_058480863.1">
    <property type="nucleotide sequence ID" value="NZ_CAAAIQ010000001.1"/>
</dbReference>
<protein>
    <recommendedName>
        <fullName evidence="5">Dual-action ribosomal maturation protein DarP</fullName>
    </recommendedName>
    <alternativeName>
        <fullName evidence="5">Large ribosomal subunit assembly factor DarP</fullName>
    </alternativeName>
</protein>
<gene>
    <name evidence="5" type="primary">darP</name>
    <name evidence="6" type="ORF">Lwal_2233</name>
</gene>
<evidence type="ECO:0000256" key="1">
    <source>
        <dbReference type="ARBA" id="ARBA00022490"/>
    </source>
</evidence>
<keyword evidence="1 5" id="KW-0963">Cytoplasm</keyword>
<evidence type="ECO:0000256" key="4">
    <source>
        <dbReference type="ARBA" id="ARBA00022884"/>
    </source>
</evidence>
<proteinExistence type="inferred from homology"/>
<dbReference type="Gene3D" id="1.10.60.30">
    <property type="entry name" value="PSPTO4464-like domains"/>
    <property type="match status" value="2"/>
</dbReference>
<dbReference type="Proteomes" id="UP000054729">
    <property type="component" value="Unassembled WGS sequence"/>
</dbReference>
<evidence type="ECO:0000256" key="3">
    <source>
        <dbReference type="ARBA" id="ARBA00022730"/>
    </source>
</evidence>
<comment type="subcellular location">
    <subcellularLocation>
        <location evidence="5">Cytoplasm</location>
    </subcellularLocation>
    <text evidence="5">Associates with late stage pre-50S ribosomal subunits.</text>
</comment>
<keyword evidence="4 5" id="KW-0694">RNA-binding</keyword>